<accession>A0A174YPK8</accession>
<reference evidence="1 2" key="1">
    <citation type="submission" date="2015-09" db="EMBL/GenBank/DDBJ databases">
        <authorList>
            <consortium name="Pathogen Informatics"/>
        </authorList>
    </citation>
    <scope>NUCLEOTIDE SEQUENCE [LARGE SCALE GENOMIC DNA]</scope>
    <source>
        <strain evidence="1 2">2789STDY5834875</strain>
    </source>
</reference>
<dbReference type="EMBL" id="CZBU01000003">
    <property type="protein sequence ID" value="CUQ77044.1"/>
    <property type="molecule type" value="Genomic_DNA"/>
</dbReference>
<dbReference type="OrthoDB" id="1646065at2"/>
<evidence type="ECO:0000313" key="2">
    <source>
        <dbReference type="Proteomes" id="UP000095621"/>
    </source>
</evidence>
<organism evidence="1 2">
    <name type="scientific">Lachnospira eligens</name>
    <dbReference type="NCBI Taxonomy" id="39485"/>
    <lineage>
        <taxon>Bacteria</taxon>
        <taxon>Bacillati</taxon>
        <taxon>Bacillota</taxon>
        <taxon>Clostridia</taxon>
        <taxon>Lachnospirales</taxon>
        <taxon>Lachnospiraceae</taxon>
        <taxon>Lachnospira</taxon>
    </lineage>
</organism>
<dbReference type="Proteomes" id="UP000095621">
    <property type="component" value="Unassembled WGS sequence"/>
</dbReference>
<protein>
    <submittedName>
        <fullName evidence="1">Uncharacterized protein</fullName>
    </submittedName>
</protein>
<gene>
    <name evidence="1" type="ORF">ERS852490_01364</name>
</gene>
<name>A0A174YPK8_9FIRM</name>
<evidence type="ECO:0000313" key="1">
    <source>
        <dbReference type="EMBL" id="CUQ77044.1"/>
    </source>
</evidence>
<dbReference type="RefSeq" id="WP_055215490.1">
    <property type="nucleotide sequence ID" value="NZ_CZBU01000003.1"/>
</dbReference>
<sequence>MEQDIREYPEFSGKNVPVKEAARLMGKDQQFIRQGIIRGILPIGVAFKKKIVDSKWNQEKESTQYDFYISPKLLWEYTGILYKEE</sequence>
<dbReference type="AlphaFoldDB" id="A0A174YPK8"/>
<proteinExistence type="predicted"/>